<evidence type="ECO:0000313" key="2">
    <source>
        <dbReference type="EMBL" id="MXR36119.1"/>
    </source>
</evidence>
<keyword evidence="3" id="KW-1185">Reference proteome</keyword>
<dbReference type="InterPro" id="IPR027417">
    <property type="entry name" value="P-loop_NTPase"/>
</dbReference>
<dbReference type="PANTHER" id="PTHR37291">
    <property type="entry name" value="5-METHYLCYTOSINE-SPECIFIC RESTRICTION ENZYME B"/>
    <property type="match status" value="1"/>
</dbReference>
<dbReference type="SUPFAM" id="SSF52540">
    <property type="entry name" value="P-loop containing nucleoside triphosphate hydrolases"/>
    <property type="match status" value="1"/>
</dbReference>
<dbReference type="AlphaFoldDB" id="A0A845BIU6"/>
<proteinExistence type="predicted"/>
<dbReference type="EMBL" id="WSSB01000003">
    <property type="protein sequence ID" value="MXR36119.1"/>
    <property type="molecule type" value="Genomic_DNA"/>
</dbReference>
<gene>
    <name evidence="2" type="ORF">GQF02_03900</name>
</gene>
<dbReference type="Gene3D" id="3.40.50.300">
    <property type="entry name" value="P-loop containing nucleotide triphosphate hydrolases"/>
    <property type="match status" value="1"/>
</dbReference>
<organism evidence="2 3">
    <name type="scientific">Craterilacuibacter sinensis</name>
    <dbReference type="NCBI Taxonomy" id="2686017"/>
    <lineage>
        <taxon>Bacteria</taxon>
        <taxon>Pseudomonadati</taxon>
        <taxon>Pseudomonadota</taxon>
        <taxon>Betaproteobacteria</taxon>
        <taxon>Neisseriales</taxon>
        <taxon>Neisseriaceae</taxon>
        <taxon>Craterilacuibacter</taxon>
    </lineage>
</organism>
<name>A0A845BIU6_9NEIS</name>
<reference evidence="2 3" key="1">
    <citation type="submission" date="2019-12" db="EMBL/GenBank/DDBJ databases">
        <title>Neisseriaceae gen. nov. sp. Genome sequencing and assembly.</title>
        <authorList>
            <person name="Liu Z."/>
            <person name="Li A."/>
        </authorList>
    </citation>
    <scope>NUCLEOTIDE SEQUENCE [LARGE SCALE GENOMIC DNA]</scope>
    <source>
        <strain evidence="2 3">B2N2-7</strain>
    </source>
</reference>
<dbReference type="PANTHER" id="PTHR37291:SF1">
    <property type="entry name" value="TYPE IV METHYL-DIRECTED RESTRICTION ENZYME ECOKMCRB SUBUNIT"/>
    <property type="match status" value="1"/>
</dbReference>
<dbReference type="Pfam" id="PF07728">
    <property type="entry name" value="AAA_5"/>
    <property type="match status" value="1"/>
</dbReference>
<dbReference type="GO" id="GO:0005524">
    <property type="term" value="F:ATP binding"/>
    <property type="evidence" value="ECO:0007669"/>
    <property type="project" value="InterPro"/>
</dbReference>
<dbReference type="GO" id="GO:0016887">
    <property type="term" value="F:ATP hydrolysis activity"/>
    <property type="evidence" value="ECO:0007669"/>
    <property type="project" value="InterPro"/>
</dbReference>
<evidence type="ECO:0000313" key="3">
    <source>
        <dbReference type="Proteomes" id="UP000467214"/>
    </source>
</evidence>
<dbReference type="InterPro" id="IPR011704">
    <property type="entry name" value="ATPase_dyneun-rel_AAA"/>
</dbReference>
<dbReference type="Proteomes" id="UP000467214">
    <property type="component" value="Unassembled WGS sequence"/>
</dbReference>
<comment type="caution">
    <text evidence="2">The sequence shown here is derived from an EMBL/GenBank/DDBJ whole genome shotgun (WGS) entry which is preliminary data.</text>
</comment>
<protein>
    <submittedName>
        <fullName evidence="2">AAA domain-containing protein</fullName>
    </submittedName>
</protein>
<sequence length="536" mass="60650">MQKLVMLCVLQKQGSEASKLLLLGVNVSQPFFDKEMSFSQKISINEIRIGEIDFNLLFLSKIERFKVGENSYKTITNDGVEFTVGLRDGFPPRIYGDGLLKWLTGRGVAPGDGLELFFSDPNALVIFLGFGDDRENFKNSVDEMVHVKSVDKFPLNQIMFGPPGTGKTYDVVYASLQILDPYSVESYEAALKVAGAHKDKSKAREVLRERFDFFCDKKQIRFVTFHQSFSYEDFVEGLRAETDEKSGQLHYRVANGIFKTMCIDAKVESRAAFDFINNMDLNENHKSSDPNSEEKPYVLIIDEINRGNISRIFGELITLIEPSKRAGADEELSVTLPYSKERFSVPSNVYLIGTMNTADRSLAGLDLALRRRFTFIEKPPKPELLDGLKVTGVDIGRMLRVMNQRITVLLNADHCLGQAYFMPLLRDPTLSQLSAIFRQSILPLLQEYFFEDWERIRWVLNDQSKPDHAAFIVADKSLDLSALFPQVHDKLRQRSQWCLNSKAFDQPAAYAWIIGIPSVAQQTTALVEATPEAAEA</sequence>
<dbReference type="InterPro" id="IPR052934">
    <property type="entry name" value="Methyl-DNA_Rec/Restrict_Enz"/>
</dbReference>
<accession>A0A845BIU6</accession>
<evidence type="ECO:0000259" key="1">
    <source>
        <dbReference type="Pfam" id="PF07728"/>
    </source>
</evidence>
<feature type="domain" description="ATPase dynein-related AAA" evidence="1">
    <location>
        <begin position="207"/>
        <end position="373"/>
    </location>
</feature>
<dbReference type="RefSeq" id="WP_160795000.1">
    <property type="nucleotide sequence ID" value="NZ_WSSB01000003.1"/>
</dbReference>